<organism evidence="1 2">
    <name type="scientific">Prunus yedoensis var. nudiflora</name>
    <dbReference type="NCBI Taxonomy" id="2094558"/>
    <lineage>
        <taxon>Eukaryota</taxon>
        <taxon>Viridiplantae</taxon>
        <taxon>Streptophyta</taxon>
        <taxon>Embryophyta</taxon>
        <taxon>Tracheophyta</taxon>
        <taxon>Spermatophyta</taxon>
        <taxon>Magnoliopsida</taxon>
        <taxon>eudicotyledons</taxon>
        <taxon>Gunneridae</taxon>
        <taxon>Pentapetalae</taxon>
        <taxon>rosids</taxon>
        <taxon>fabids</taxon>
        <taxon>Rosales</taxon>
        <taxon>Rosaceae</taxon>
        <taxon>Amygdaloideae</taxon>
        <taxon>Amygdaleae</taxon>
        <taxon>Prunus</taxon>
    </lineage>
</organism>
<reference evidence="1 2" key="1">
    <citation type="submission" date="2018-02" db="EMBL/GenBank/DDBJ databases">
        <title>Draft genome of wild Prunus yedoensis var. nudiflora.</title>
        <authorList>
            <person name="Baek S."/>
            <person name="Kim J.-H."/>
            <person name="Choi K."/>
            <person name="Kim G.-B."/>
            <person name="Cho A."/>
            <person name="Jang H."/>
            <person name="Shin C.-H."/>
            <person name="Yu H.-J."/>
            <person name="Mun J.-H."/>
        </authorList>
    </citation>
    <scope>NUCLEOTIDE SEQUENCE [LARGE SCALE GENOMIC DNA]</scope>
    <source>
        <strain evidence="2">cv. Jeju island</strain>
        <tissue evidence="1">Leaf</tissue>
    </source>
</reference>
<keyword evidence="2" id="KW-1185">Reference proteome</keyword>
<protein>
    <submittedName>
        <fullName evidence="1">Uncharacterized protein</fullName>
    </submittedName>
</protein>
<dbReference type="AlphaFoldDB" id="A0A314Y7Z0"/>
<evidence type="ECO:0000313" key="2">
    <source>
        <dbReference type="Proteomes" id="UP000250321"/>
    </source>
</evidence>
<dbReference type="Proteomes" id="UP000250321">
    <property type="component" value="Unassembled WGS sequence"/>
</dbReference>
<comment type="caution">
    <text evidence="1">The sequence shown here is derived from an EMBL/GenBank/DDBJ whole genome shotgun (WGS) entry which is preliminary data.</text>
</comment>
<accession>A0A314Y7Z0</accession>
<proteinExistence type="predicted"/>
<sequence length="78" mass="9123">MPERDERDSLSKAGIFSFNSVRKREIRQREKQPEDDDAFARLYVASTAKSKLLFRKPRWVSNRVVAVATNVEIRRTKA</sequence>
<name>A0A314Y7Z0_PRUYE</name>
<dbReference type="EMBL" id="PJQY01001358">
    <property type="protein sequence ID" value="PQQ03302.1"/>
    <property type="molecule type" value="Genomic_DNA"/>
</dbReference>
<gene>
    <name evidence="1" type="ORF">Pyn_06791</name>
</gene>
<evidence type="ECO:0000313" key="1">
    <source>
        <dbReference type="EMBL" id="PQQ03302.1"/>
    </source>
</evidence>